<dbReference type="RefSeq" id="WP_085854596.1">
    <property type="nucleotide sequence ID" value="NZ_FOPF01000007.1"/>
</dbReference>
<gene>
    <name evidence="1" type="ORF">PAM7066_02598</name>
</gene>
<dbReference type="InterPro" id="IPR023157">
    <property type="entry name" value="AGR-C-984p-like_sf"/>
</dbReference>
<dbReference type="OrthoDB" id="7824597at2"/>
<name>A0A1Y5T333_9RHOB</name>
<keyword evidence="2" id="KW-1185">Reference proteome</keyword>
<evidence type="ECO:0000313" key="1">
    <source>
        <dbReference type="EMBL" id="SLN54783.1"/>
    </source>
</evidence>
<organism evidence="1 2">
    <name type="scientific">Palleronia marisminoris</name>
    <dbReference type="NCBI Taxonomy" id="315423"/>
    <lineage>
        <taxon>Bacteria</taxon>
        <taxon>Pseudomonadati</taxon>
        <taxon>Pseudomonadota</taxon>
        <taxon>Alphaproteobacteria</taxon>
        <taxon>Rhodobacterales</taxon>
        <taxon>Roseobacteraceae</taxon>
        <taxon>Palleronia</taxon>
    </lineage>
</organism>
<accession>A0A1Y5T333</accession>
<dbReference type="InterPro" id="IPR010626">
    <property type="entry name" value="DUF1217"/>
</dbReference>
<dbReference type="SUPFAM" id="SSF158837">
    <property type="entry name" value="AGR C 984p-like"/>
    <property type="match status" value="4"/>
</dbReference>
<sequence>MSFAPIVVGSGLAGWSILTRTRETQQAAFDRSPVIAGDVAAFKEKISSIETSDQLLDDRRLLRVALGAFGLDSDINNRAFIKKVLDSDPADERSFANRLSDKRYLSLAQTFGFTGTEGPQVSGSAVSGDLKERLKDVATPDDLLSDPVLLRLTLKTFGLESDEKNTYFLRSVLESDPADPTSFANRLSDPKYLKMTTALDFANRGAVEVGLSGFVAEFEAAAGTLGTVDDLLKNERLLNATLDVFGLDRSNDIFLRDVLTSDLTDETSFVNQLPDKRYKALSGAFNFGGPAVTGETRAETFVAAVADKLKTITEPRQVISDLAVRDATEDFFGLDEAFAPYGVDILGRRALLDRILTSDPTDPKSFVGLSPDKRYYAASRAFGFNIPERTERAYPDGFADQITRRYADRQFEIGVGNSDQSMRIALSLERELTSIAESGSSAAAQWYTVMSSPPLRQAFETVFNFPSSFAALDVDQQLSRFMERSEATFGTSKVSDFVNSDKLDELTRRFLMFSAIGTAQSGFTPASAALSILSRGAS</sequence>
<evidence type="ECO:0000313" key="2">
    <source>
        <dbReference type="Proteomes" id="UP000193870"/>
    </source>
</evidence>
<dbReference type="STRING" id="315423.SAMN04488020_107125"/>
<proteinExistence type="predicted"/>
<dbReference type="Pfam" id="PF06748">
    <property type="entry name" value="DUF1217"/>
    <property type="match status" value="4"/>
</dbReference>
<dbReference type="Proteomes" id="UP000193870">
    <property type="component" value="Unassembled WGS sequence"/>
</dbReference>
<reference evidence="1 2" key="1">
    <citation type="submission" date="2017-03" db="EMBL/GenBank/DDBJ databases">
        <authorList>
            <person name="Afonso C.L."/>
            <person name="Miller P.J."/>
            <person name="Scott M.A."/>
            <person name="Spackman E."/>
            <person name="Goraichik I."/>
            <person name="Dimitrov K.M."/>
            <person name="Suarez D.L."/>
            <person name="Swayne D.E."/>
        </authorList>
    </citation>
    <scope>NUCLEOTIDE SEQUENCE [LARGE SCALE GENOMIC DNA]</scope>
    <source>
        <strain evidence="1 2">CECT 7066</strain>
    </source>
</reference>
<dbReference type="Gene3D" id="1.10.3700.10">
    <property type="entry name" value="AGR C 984p-like"/>
    <property type="match status" value="4"/>
</dbReference>
<dbReference type="AlphaFoldDB" id="A0A1Y5T333"/>
<evidence type="ECO:0008006" key="3">
    <source>
        <dbReference type="Google" id="ProtNLM"/>
    </source>
</evidence>
<dbReference type="EMBL" id="FWFV01000007">
    <property type="protein sequence ID" value="SLN54783.1"/>
    <property type="molecule type" value="Genomic_DNA"/>
</dbReference>
<protein>
    <recommendedName>
        <fullName evidence="3">Flagellar protein</fullName>
    </recommendedName>
</protein>